<evidence type="ECO:0000256" key="1">
    <source>
        <dbReference type="ARBA" id="ARBA00005820"/>
    </source>
</evidence>
<dbReference type="SUPFAM" id="SSF46894">
    <property type="entry name" value="C-terminal effector domain of the bipartite response regulators"/>
    <property type="match status" value="1"/>
</dbReference>
<keyword evidence="4" id="KW-0804">Transcription</keyword>
<name>A0A7W7ZZD0_9ACTN</name>
<evidence type="ECO:0000256" key="3">
    <source>
        <dbReference type="ARBA" id="ARBA00023125"/>
    </source>
</evidence>
<dbReference type="Proteomes" id="UP000568380">
    <property type="component" value="Unassembled WGS sequence"/>
</dbReference>
<dbReference type="InterPro" id="IPR016032">
    <property type="entry name" value="Sig_transdc_resp-reg_C-effctor"/>
</dbReference>
<dbReference type="PANTHER" id="PTHR35807:SF1">
    <property type="entry name" value="TRANSCRIPTIONAL REGULATOR REDD"/>
    <property type="match status" value="1"/>
</dbReference>
<feature type="DNA-binding region" description="OmpR/PhoB-type" evidence="5">
    <location>
        <begin position="5"/>
        <end position="106"/>
    </location>
</feature>
<gene>
    <name evidence="8" type="ORF">HNR40_002106</name>
</gene>
<evidence type="ECO:0000259" key="7">
    <source>
        <dbReference type="PROSITE" id="PS51755"/>
    </source>
</evidence>
<dbReference type="InterPro" id="IPR001867">
    <property type="entry name" value="OmpR/PhoB-type_DNA-bd"/>
</dbReference>
<evidence type="ECO:0000256" key="6">
    <source>
        <dbReference type="SAM" id="MobiDB-lite"/>
    </source>
</evidence>
<comment type="similarity">
    <text evidence="1">Belongs to the AfsR/DnrI/RedD regulatory family.</text>
</comment>
<feature type="region of interest" description="Disordered" evidence="6">
    <location>
        <begin position="429"/>
        <end position="469"/>
    </location>
</feature>
<keyword evidence="9" id="KW-1185">Reference proteome</keyword>
<dbReference type="SMART" id="SM01043">
    <property type="entry name" value="BTAD"/>
    <property type="match status" value="1"/>
</dbReference>
<dbReference type="InterPro" id="IPR027417">
    <property type="entry name" value="P-loop_NTPase"/>
</dbReference>
<evidence type="ECO:0000256" key="5">
    <source>
        <dbReference type="PROSITE-ProRule" id="PRU01091"/>
    </source>
</evidence>
<organism evidence="8 9">
    <name type="scientific">Nonomuraea endophytica</name>
    <dbReference type="NCBI Taxonomy" id="714136"/>
    <lineage>
        <taxon>Bacteria</taxon>
        <taxon>Bacillati</taxon>
        <taxon>Actinomycetota</taxon>
        <taxon>Actinomycetes</taxon>
        <taxon>Streptosporangiales</taxon>
        <taxon>Streptosporangiaceae</taxon>
        <taxon>Nonomuraea</taxon>
    </lineage>
</organism>
<dbReference type="AlphaFoldDB" id="A0A7W7ZZD0"/>
<keyword evidence="3 5" id="KW-0238">DNA-binding</keyword>
<dbReference type="Gene3D" id="1.25.40.10">
    <property type="entry name" value="Tetratricopeptide repeat domain"/>
    <property type="match status" value="1"/>
</dbReference>
<dbReference type="RefSeq" id="WP_184960136.1">
    <property type="nucleotide sequence ID" value="NZ_JACHIN010000002.1"/>
</dbReference>
<dbReference type="GO" id="GO:0000160">
    <property type="term" value="P:phosphorelay signal transduction system"/>
    <property type="evidence" value="ECO:0007669"/>
    <property type="project" value="InterPro"/>
</dbReference>
<comment type="caution">
    <text evidence="8">The sequence shown here is derived from an EMBL/GenBank/DDBJ whole genome shotgun (WGS) entry which is preliminary data.</text>
</comment>
<dbReference type="Gene3D" id="3.40.50.300">
    <property type="entry name" value="P-loop containing nucleotide triphosphate hydrolases"/>
    <property type="match status" value="1"/>
</dbReference>
<dbReference type="EMBL" id="JACHIN010000002">
    <property type="protein sequence ID" value="MBB5076642.1"/>
    <property type="molecule type" value="Genomic_DNA"/>
</dbReference>
<dbReference type="GO" id="GO:0006355">
    <property type="term" value="P:regulation of DNA-templated transcription"/>
    <property type="evidence" value="ECO:0007669"/>
    <property type="project" value="InterPro"/>
</dbReference>
<feature type="domain" description="OmpR/PhoB-type" evidence="7">
    <location>
        <begin position="5"/>
        <end position="106"/>
    </location>
</feature>
<dbReference type="InterPro" id="IPR005158">
    <property type="entry name" value="BTAD"/>
</dbReference>
<dbReference type="GO" id="GO:0003677">
    <property type="term" value="F:DNA binding"/>
    <property type="evidence" value="ECO:0007669"/>
    <property type="project" value="UniProtKB-UniRule"/>
</dbReference>
<keyword evidence="2" id="KW-0805">Transcription regulation</keyword>
<dbReference type="InterPro" id="IPR051677">
    <property type="entry name" value="AfsR-DnrI-RedD_regulator"/>
</dbReference>
<dbReference type="Gene3D" id="1.10.10.10">
    <property type="entry name" value="Winged helix-like DNA-binding domain superfamily/Winged helix DNA-binding domain"/>
    <property type="match status" value="2"/>
</dbReference>
<evidence type="ECO:0000313" key="8">
    <source>
        <dbReference type="EMBL" id="MBB5076642.1"/>
    </source>
</evidence>
<dbReference type="SUPFAM" id="SSF52540">
    <property type="entry name" value="P-loop containing nucleoside triphosphate hydrolases"/>
    <property type="match status" value="1"/>
</dbReference>
<evidence type="ECO:0000313" key="9">
    <source>
        <dbReference type="Proteomes" id="UP000568380"/>
    </source>
</evidence>
<accession>A0A7W7ZZD0</accession>
<dbReference type="SUPFAM" id="SSF48452">
    <property type="entry name" value="TPR-like"/>
    <property type="match status" value="1"/>
</dbReference>
<dbReference type="PROSITE" id="PS51755">
    <property type="entry name" value="OMPR_PHOB"/>
    <property type="match status" value="1"/>
</dbReference>
<sequence>MDDTPRLGSLGPVSAGLIELDLLGPVRARRGPVELDLGSPKQRLLLAALALADGRTLGRDQLIDVLWADDPPATARNVLRTYASRLRGVLGREALVSVGSGYRLVPVLTDLAEFERLRDAGRLSDALALWRGEALADLSGPYAEATRAGLEERRLAVLELRLAADLEAGVEVTGELSALVAAYPLRESVRALLMRALYRGGRQAEAIGVFTEARRVLDEELGVEPSAELADVYQQLITGTLPTAPLTAGTAGPVPAQLPGDIPDFTGRQEVVEAVEELLRTGVVAISGLGGVGKTALAVHVAHRVRERYSDGQLHVDLRGAGADPADPALVLERFLDALGADRIPPDPEQRAALLRTLTVDRRALFLLDNAASAAQVRPLLPSGPGSGVLVTSRARLSDLTGARHVDLDVPPEHEAVALFAAVARLPSGPTTAPVPSEQTPARDSSGRTATRVPTEQTAASDPARETVPSGEAVARVVQACGYLPLAVRVAGARLAARPRWSVEDLLTRLSAQRLGELRVGDVGVEASFALSYDQLGEELARGFRRLAVPDSAELTVELAAAVLGRDAREAERTCEELVDLSLLESAAAGRYRYHDLLRDFALARTPEAERRAALATVQASWLAAVTGAAERAMTDPGARELLLEEASCLAAMDRRHRGAPDPELTVGSTLVVARALALVGALDPPPADPFSPADPRIAYARGLLALGLWEAGAHQVVHGKAALEAALAALGR</sequence>
<feature type="compositionally biased region" description="Polar residues" evidence="6">
    <location>
        <begin position="437"/>
        <end position="460"/>
    </location>
</feature>
<protein>
    <submittedName>
        <fullName evidence="8">DNA-binding SARP family transcriptional activator</fullName>
    </submittedName>
</protein>
<dbReference type="Pfam" id="PF03704">
    <property type="entry name" value="BTAD"/>
    <property type="match status" value="1"/>
</dbReference>
<evidence type="ECO:0000256" key="4">
    <source>
        <dbReference type="ARBA" id="ARBA00023163"/>
    </source>
</evidence>
<dbReference type="SMART" id="SM00862">
    <property type="entry name" value="Trans_reg_C"/>
    <property type="match status" value="1"/>
</dbReference>
<dbReference type="InterPro" id="IPR011990">
    <property type="entry name" value="TPR-like_helical_dom_sf"/>
</dbReference>
<proteinExistence type="inferred from homology"/>
<reference evidence="8 9" key="1">
    <citation type="submission" date="2020-08" db="EMBL/GenBank/DDBJ databases">
        <title>Genomic Encyclopedia of Type Strains, Phase IV (KMG-IV): sequencing the most valuable type-strain genomes for metagenomic binning, comparative biology and taxonomic classification.</title>
        <authorList>
            <person name="Goeker M."/>
        </authorList>
    </citation>
    <scope>NUCLEOTIDE SEQUENCE [LARGE SCALE GENOMIC DNA]</scope>
    <source>
        <strain evidence="8 9">DSM 45385</strain>
    </source>
</reference>
<dbReference type="CDD" id="cd15831">
    <property type="entry name" value="BTAD"/>
    <property type="match status" value="1"/>
</dbReference>
<dbReference type="Pfam" id="PF00486">
    <property type="entry name" value="Trans_reg_C"/>
    <property type="match status" value="1"/>
</dbReference>
<dbReference type="PRINTS" id="PR00364">
    <property type="entry name" value="DISEASERSIST"/>
</dbReference>
<dbReference type="InterPro" id="IPR036388">
    <property type="entry name" value="WH-like_DNA-bd_sf"/>
</dbReference>
<evidence type="ECO:0000256" key="2">
    <source>
        <dbReference type="ARBA" id="ARBA00023015"/>
    </source>
</evidence>
<dbReference type="PANTHER" id="PTHR35807">
    <property type="entry name" value="TRANSCRIPTIONAL REGULATOR REDD-RELATED"/>
    <property type="match status" value="1"/>
</dbReference>